<dbReference type="Gene3D" id="3.40.50.1820">
    <property type="entry name" value="alpha/beta hydrolase"/>
    <property type="match status" value="1"/>
</dbReference>
<accession>A0A6A5V1I9</accession>
<protein>
    <submittedName>
        <fullName evidence="3">Alpha/beta-hydrolase</fullName>
    </submittedName>
</protein>
<name>A0A6A5V1I9_9PLEO</name>
<evidence type="ECO:0000313" key="3">
    <source>
        <dbReference type="EMBL" id="KAF1970540.1"/>
    </source>
</evidence>
<dbReference type="SUPFAM" id="SSF53474">
    <property type="entry name" value="alpha/beta-Hydrolases"/>
    <property type="match status" value="1"/>
</dbReference>
<keyword evidence="1 3" id="KW-0378">Hydrolase</keyword>
<dbReference type="InterPro" id="IPR029058">
    <property type="entry name" value="AB_hydrolase_fold"/>
</dbReference>
<reference evidence="3" key="1">
    <citation type="journal article" date="2020" name="Stud. Mycol.">
        <title>101 Dothideomycetes genomes: a test case for predicting lifestyles and emergence of pathogens.</title>
        <authorList>
            <person name="Haridas S."/>
            <person name="Albert R."/>
            <person name="Binder M."/>
            <person name="Bloem J."/>
            <person name="Labutti K."/>
            <person name="Salamov A."/>
            <person name="Andreopoulos B."/>
            <person name="Baker S."/>
            <person name="Barry K."/>
            <person name="Bills G."/>
            <person name="Bluhm B."/>
            <person name="Cannon C."/>
            <person name="Castanera R."/>
            <person name="Culley D."/>
            <person name="Daum C."/>
            <person name="Ezra D."/>
            <person name="Gonzalez J."/>
            <person name="Henrissat B."/>
            <person name="Kuo A."/>
            <person name="Liang C."/>
            <person name="Lipzen A."/>
            <person name="Lutzoni F."/>
            <person name="Magnuson J."/>
            <person name="Mondo S."/>
            <person name="Nolan M."/>
            <person name="Ohm R."/>
            <person name="Pangilinan J."/>
            <person name="Park H.-J."/>
            <person name="Ramirez L."/>
            <person name="Alfaro M."/>
            <person name="Sun H."/>
            <person name="Tritt A."/>
            <person name="Yoshinaga Y."/>
            <person name="Zwiers L.-H."/>
            <person name="Turgeon B."/>
            <person name="Goodwin S."/>
            <person name="Spatafora J."/>
            <person name="Crous P."/>
            <person name="Grigoriev I."/>
        </authorList>
    </citation>
    <scope>NUCLEOTIDE SEQUENCE</scope>
    <source>
        <strain evidence="3">CBS 107.79</strain>
    </source>
</reference>
<keyword evidence="4" id="KW-1185">Reference proteome</keyword>
<evidence type="ECO:0000256" key="1">
    <source>
        <dbReference type="ARBA" id="ARBA00022801"/>
    </source>
</evidence>
<dbReference type="Proteomes" id="UP000800036">
    <property type="component" value="Unassembled WGS sequence"/>
</dbReference>
<dbReference type="GO" id="GO:0016787">
    <property type="term" value="F:hydrolase activity"/>
    <property type="evidence" value="ECO:0007669"/>
    <property type="project" value="UniProtKB-KW"/>
</dbReference>
<gene>
    <name evidence="3" type="ORF">BU23DRAFT_209611</name>
</gene>
<evidence type="ECO:0000259" key="2">
    <source>
        <dbReference type="Pfam" id="PF07859"/>
    </source>
</evidence>
<dbReference type="PANTHER" id="PTHR48081">
    <property type="entry name" value="AB HYDROLASE SUPERFAMILY PROTEIN C4A8.06C"/>
    <property type="match status" value="1"/>
</dbReference>
<organism evidence="3 4">
    <name type="scientific">Bimuria novae-zelandiae CBS 107.79</name>
    <dbReference type="NCBI Taxonomy" id="1447943"/>
    <lineage>
        <taxon>Eukaryota</taxon>
        <taxon>Fungi</taxon>
        <taxon>Dikarya</taxon>
        <taxon>Ascomycota</taxon>
        <taxon>Pezizomycotina</taxon>
        <taxon>Dothideomycetes</taxon>
        <taxon>Pleosporomycetidae</taxon>
        <taxon>Pleosporales</taxon>
        <taxon>Massarineae</taxon>
        <taxon>Didymosphaeriaceae</taxon>
        <taxon>Bimuria</taxon>
    </lineage>
</organism>
<dbReference type="PANTHER" id="PTHR48081:SF6">
    <property type="entry name" value="PEPTIDASE S9 PROLYL OLIGOPEPTIDASE CATALYTIC DOMAIN-CONTAINING PROTEIN"/>
    <property type="match status" value="1"/>
</dbReference>
<sequence length="286" mass="30410">MAKPTNLLNAAEAFPLWDDEPIDDAFTLSESNDNLDHAVVTTVSRPWLFGFPSGTASNGRAILVLGGGGYVELMVGREGIAVAKWLSTLGFHAFVLVHRFPNTLSSPQAPLDDARRALNIIQEKGFAAQGLGVCGLSSGGHLAASLLAAYPSSWTSPASSVDVPKIDFAIIGYAPISTNAKGRTIVPDKAPLVPPEKQELYDTLQPDVQLRDDVPPTFIVYAGSDPVVPVVNAYRLAEGLGKKGAQVELHVFAEAPHGFALDTVELPVSAWTGLCEAWMRQRGILG</sequence>
<proteinExistence type="predicted"/>
<dbReference type="EMBL" id="ML976700">
    <property type="protein sequence ID" value="KAF1970540.1"/>
    <property type="molecule type" value="Genomic_DNA"/>
</dbReference>
<dbReference type="AlphaFoldDB" id="A0A6A5V1I9"/>
<dbReference type="InterPro" id="IPR050300">
    <property type="entry name" value="GDXG_lipolytic_enzyme"/>
</dbReference>
<dbReference type="InterPro" id="IPR013094">
    <property type="entry name" value="AB_hydrolase_3"/>
</dbReference>
<dbReference type="Pfam" id="PF07859">
    <property type="entry name" value="Abhydrolase_3"/>
    <property type="match status" value="1"/>
</dbReference>
<dbReference type="OrthoDB" id="3669279at2759"/>
<evidence type="ECO:0000313" key="4">
    <source>
        <dbReference type="Proteomes" id="UP000800036"/>
    </source>
</evidence>
<feature type="domain" description="Alpha/beta hydrolase fold-3" evidence="2">
    <location>
        <begin position="109"/>
        <end position="260"/>
    </location>
</feature>